<dbReference type="GO" id="GO:0009246">
    <property type="term" value="P:enterobacterial common antigen biosynthetic process"/>
    <property type="evidence" value="ECO:0007669"/>
    <property type="project" value="TreeGrafter"/>
</dbReference>
<dbReference type="PANTHER" id="PTHR40074">
    <property type="entry name" value="O-ACETYLTRANSFERASE WECH"/>
    <property type="match status" value="1"/>
</dbReference>
<feature type="transmembrane region" description="Helical" evidence="7">
    <location>
        <begin position="239"/>
        <end position="261"/>
    </location>
</feature>
<sequence length="378" mass="43156">MKPTNTILLNDAICPSEAITGIKNDAAVAYNARMNVIRFIAICSVVWGHSLLSYEERLLNNIHYQMLHAVMVQTGRVGTIMFFLVSGFLLYDKIQIYTPATYLSHRLKQVIFPWMAFLFLVVIIQLIDVISIRGLIKGNLMHTSIVLFSLIKGSVFHAAYWFVPVAVFSALILVALKKYINKVWFAVLLAVLSIFHGINLYLGWIPVSHTIAFLGYVFYLWLGMFIKRNIDEIKNILDNFSITILCCILLVVFWLACMEGINLTHLGCTDAYASLRLSNAELSVLLFIVLLKSDNVSFIDRFKPRQNTFGIYLIHSLVIMQLVPVVNTFIKAHINQFSIVQFTELQTLFFVTVFFLTLAIVQMLRHTPLRILLGFFSR</sequence>
<evidence type="ECO:0000256" key="3">
    <source>
        <dbReference type="ARBA" id="ARBA00022475"/>
    </source>
</evidence>
<dbReference type="InterPro" id="IPR002656">
    <property type="entry name" value="Acyl_transf_3_dom"/>
</dbReference>
<keyword evidence="5 7" id="KW-1133">Transmembrane helix</keyword>
<dbReference type="EMBL" id="PGFJ01000001">
    <property type="protein sequence ID" value="PJJ83036.1"/>
    <property type="molecule type" value="Genomic_DNA"/>
</dbReference>
<keyword evidence="10" id="KW-1185">Reference proteome</keyword>
<reference evidence="9 10" key="1">
    <citation type="submission" date="2017-11" db="EMBL/GenBank/DDBJ databases">
        <title>Genomic Encyclopedia of Archaeal and Bacterial Type Strains, Phase II (KMG-II): From Individual Species to Whole Genera.</title>
        <authorList>
            <person name="Goeker M."/>
        </authorList>
    </citation>
    <scope>NUCLEOTIDE SEQUENCE [LARGE SCALE GENOMIC DNA]</scope>
    <source>
        <strain evidence="9 10">DSM 28175</strain>
    </source>
</reference>
<dbReference type="Pfam" id="PF01757">
    <property type="entry name" value="Acyl_transf_3"/>
    <property type="match status" value="1"/>
</dbReference>
<feature type="transmembrane region" description="Helical" evidence="7">
    <location>
        <begin position="311"/>
        <end position="330"/>
    </location>
</feature>
<evidence type="ECO:0000256" key="7">
    <source>
        <dbReference type="SAM" id="Phobius"/>
    </source>
</evidence>
<keyword evidence="3" id="KW-1003">Cell membrane</keyword>
<feature type="transmembrane region" description="Helical" evidence="7">
    <location>
        <begin position="210"/>
        <end position="227"/>
    </location>
</feature>
<keyword evidence="4 7" id="KW-0812">Transmembrane</keyword>
<evidence type="ECO:0000256" key="6">
    <source>
        <dbReference type="ARBA" id="ARBA00023136"/>
    </source>
</evidence>
<evidence type="ECO:0000256" key="2">
    <source>
        <dbReference type="ARBA" id="ARBA00007400"/>
    </source>
</evidence>
<dbReference type="GO" id="GO:0016413">
    <property type="term" value="F:O-acetyltransferase activity"/>
    <property type="evidence" value="ECO:0007669"/>
    <property type="project" value="TreeGrafter"/>
</dbReference>
<comment type="subcellular location">
    <subcellularLocation>
        <location evidence="1">Cell membrane</location>
        <topology evidence="1">Multi-pass membrane protein</topology>
    </subcellularLocation>
</comment>
<evidence type="ECO:0000256" key="1">
    <source>
        <dbReference type="ARBA" id="ARBA00004651"/>
    </source>
</evidence>
<evidence type="ECO:0000313" key="9">
    <source>
        <dbReference type="EMBL" id="PJJ83036.1"/>
    </source>
</evidence>
<feature type="domain" description="Acyltransferase 3" evidence="8">
    <location>
        <begin position="32"/>
        <end position="361"/>
    </location>
</feature>
<keyword evidence="9" id="KW-0808">Transferase</keyword>
<dbReference type="RefSeq" id="WP_100339338.1">
    <property type="nucleotide sequence ID" value="NZ_PGFJ01000001.1"/>
</dbReference>
<dbReference type="AlphaFoldDB" id="A0A2H9VQC4"/>
<feature type="transmembrane region" description="Helical" evidence="7">
    <location>
        <begin position="36"/>
        <end position="54"/>
    </location>
</feature>
<organism evidence="9 10">
    <name type="scientific">Mucilaginibacter auburnensis</name>
    <dbReference type="NCBI Taxonomy" id="1457233"/>
    <lineage>
        <taxon>Bacteria</taxon>
        <taxon>Pseudomonadati</taxon>
        <taxon>Bacteroidota</taxon>
        <taxon>Sphingobacteriia</taxon>
        <taxon>Sphingobacteriales</taxon>
        <taxon>Sphingobacteriaceae</taxon>
        <taxon>Mucilaginibacter</taxon>
    </lineage>
</organism>
<keyword evidence="9" id="KW-0012">Acyltransferase</keyword>
<accession>A0A2H9VQC4</accession>
<feature type="transmembrane region" description="Helical" evidence="7">
    <location>
        <begin position="183"/>
        <end position="204"/>
    </location>
</feature>
<dbReference type="OrthoDB" id="1495770at2"/>
<evidence type="ECO:0000313" key="10">
    <source>
        <dbReference type="Proteomes" id="UP000242687"/>
    </source>
</evidence>
<comment type="similarity">
    <text evidence="2">Belongs to the acyltransferase 3 family.</text>
</comment>
<feature type="transmembrane region" description="Helical" evidence="7">
    <location>
        <begin position="345"/>
        <end position="364"/>
    </location>
</feature>
<evidence type="ECO:0000256" key="5">
    <source>
        <dbReference type="ARBA" id="ARBA00022989"/>
    </source>
</evidence>
<gene>
    <name evidence="9" type="ORF">CLV57_0010</name>
</gene>
<protein>
    <submittedName>
        <fullName evidence="9">Acyltransferase-like protein</fullName>
    </submittedName>
</protein>
<dbReference type="Proteomes" id="UP000242687">
    <property type="component" value="Unassembled WGS sequence"/>
</dbReference>
<comment type="caution">
    <text evidence="9">The sequence shown here is derived from an EMBL/GenBank/DDBJ whole genome shotgun (WGS) entry which is preliminary data.</text>
</comment>
<evidence type="ECO:0000256" key="4">
    <source>
        <dbReference type="ARBA" id="ARBA00022692"/>
    </source>
</evidence>
<keyword evidence="6 7" id="KW-0472">Membrane</keyword>
<name>A0A2H9VQC4_9SPHI</name>
<feature type="transmembrane region" description="Helical" evidence="7">
    <location>
        <begin position="111"/>
        <end position="136"/>
    </location>
</feature>
<evidence type="ECO:0000259" key="8">
    <source>
        <dbReference type="Pfam" id="PF01757"/>
    </source>
</evidence>
<dbReference type="PANTHER" id="PTHR40074:SF2">
    <property type="entry name" value="O-ACETYLTRANSFERASE WECH"/>
    <property type="match status" value="1"/>
</dbReference>
<proteinExistence type="inferred from homology"/>
<feature type="transmembrane region" description="Helical" evidence="7">
    <location>
        <begin position="156"/>
        <end position="176"/>
    </location>
</feature>
<dbReference type="GO" id="GO:0005886">
    <property type="term" value="C:plasma membrane"/>
    <property type="evidence" value="ECO:0007669"/>
    <property type="project" value="UniProtKB-SubCell"/>
</dbReference>
<feature type="transmembrane region" description="Helical" evidence="7">
    <location>
        <begin position="66"/>
        <end position="91"/>
    </location>
</feature>